<evidence type="ECO:0000313" key="1">
    <source>
        <dbReference type="EMBL" id="OGI70401.1"/>
    </source>
</evidence>
<accession>A0A1F6VL71</accession>
<dbReference type="InterPro" id="IPR019270">
    <property type="entry name" value="DUF2283"/>
</dbReference>
<dbReference type="Proteomes" id="UP000178059">
    <property type="component" value="Unassembled WGS sequence"/>
</dbReference>
<protein>
    <recommendedName>
        <fullName evidence="3">DUF2283 domain-containing protein</fullName>
    </recommendedName>
</protein>
<dbReference type="Pfam" id="PF10049">
    <property type="entry name" value="DUF2283"/>
    <property type="match status" value="1"/>
</dbReference>
<sequence>MKKSINKISYDKDSKVLSFEIKKTKSVDSDIFGNLVVDYDKKGAAVRASLYDMDFSRFKENLKAVRSYARKFGLPINVS</sequence>
<proteinExistence type="predicted"/>
<evidence type="ECO:0008006" key="3">
    <source>
        <dbReference type="Google" id="ProtNLM"/>
    </source>
</evidence>
<reference evidence="1 2" key="1">
    <citation type="journal article" date="2016" name="Nat. Commun.">
        <title>Thousands of microbial genomes shed light on interconnected biogeochemical processes in an aquifer system.</title>
        <authorList>
            <person name="Anantharaman K."/>
            <person name="Brown C.T."/>
            <person name="Hug L.A."/>
            <person name="Sharon I."/>
            <person name="Castelle C.J."/>
            <person name="Probst A.J."/>
            <person name="Thomas B.C."/>
            <person name="Singh A."/>
            <person name="Wilkins M.J."/>
            <person name="Karaoz U."/>
            <person name="Brodie E.L."/>
            <person name="Williams K.H."/>
            <person name="Hubbard S.S."/>
            <person name="Banfield J.F."/>
        </authorList>
    </citation>
    <scope>NUCLEOTIDE SEQUENCE [LARGE SCALE GENOMIC DNA]</scope>
</reference>
<organism evidence="1 2">
    <name type="scientific">Candidatus Nomurabacteria bacterium RIFCSPHIGHO2_01_FULL_42_16</name>
    <dbReference type="NCBI Taxonomy" id="1801743"/>
    <lineage>
        <taxon>Bacteria</taxon>
        <taxon>Candidatus Nomuraibacteriota</taxon>
    </lineage>
</organism>
<evidence type="ECO:0000313" key="2">
    <source>
        <dbReference type="Proteomes" id="UP000178059"/>
    </source>
</evidence>
<dbReference type="EMBL" id="MFTT01000008">
    <property type="protein sequence ID" value="OGI70401.1"/>
    <property type="molecule type" value="Genomic_DNA"/>
</dbReference>
<gene>
    <name evidence="1" type="ORF">A2824_02410</name>
</gene>
<comment type="caution">
    <text evidence="1">The sequence shown here is derived from an EMBL/GenBank/DDBJ whole genome shotgun (WGS) entry which is preliminary data.</text>
</comment>
<name>A0A1F6VL71_9BACT</name>
<dbReference type="AlphaFoldDB" id="A0A1F6VL71"/>